<proteinExistence type="inferred from homology"/>
<dbReference type="SUPFAM" id="SSF55729">
    <property type="entry name" value="Acyl-CoA N-acyltransferases (Nat)"/>
    <property type="match status" value="1"/>
</dbReference>
<dbReference type="Pfam" id="PF13480">
    <property type="entry name" value="Acetyltransf_6"/>
    <property type="match status" value="1"/>
</dbReference>
<reference evidence="8" key="2">
    <citation type="submission" date="2021-04" db="EMBL/GenBank/DDBJ databases">
        <authorList>
            <person name="Dong X."/>
        </authorList>
    </citation>
    <scope>NUCLEOTIDE SEQUENCE</scope>
    <source>
        <strain evidence="8">LLY</strain>
    </source>
</reference>
<organism evidence="8 9">
    <name type="scientific">Methanococcoides seepicolus</name>
    <dbReference type="NCBI Taxonomy" id="2828780"/>
    <lineage>
        <taxon>Archaea</taxon>
        <taxon>Methanobacteriati</taxon>
        <taxon>Methanobacteriota</taxon>
        <taxon>Stenosarchaea group</taxon>
        <taxon>Methanomicrobia</taxon>
        <taxon>Methanosarcinales</taxon>
        <taxon>Methanosarcinaceae</taxon>
        <taxon>Methanococcoides</taxon>
    </lineage>
</organism>
<evidence type="ECO:0000256" key="4">
    <source>
        <dbReference type="ARBA" id="ARBA00022984"/>
    </source>
</evidence>
<dbReference type="Gene3D" id="3.40.630.30">
    <property type="match status" value="1"/>
</dbReference>
<comment type="similarity">
    <text evidence="1">Belongs to the FemABX family.</text>
</comment>
<accession>A0A9E5DB54</accession>
<dbReference type="PANTHER" id="PTHR36174:SF1">
    <property type="entry name" value="LIPID II:GLYCINE GLYCYLTRANSFERASE"/>
    <property type="match status" value="1"/>
</dbReference>
<gene>
    <name evidence="8" type="ORF">KDK67_06810</name>
</gene>
<dbReference type="GO" id="GO:0016755">
    <property type="term" value="F:aminoacyltransferase activity"/>
    <property type="evidence" value="ECO:0007669"/>
    <property type="project" value="InterPro"/>
</dbReference>
<evidence type="ECO:0000259" key="7">
    <source>
        <dbReference type="Pfam" id="PF13480"/>
    </source>
</evidence>
<reference evidence="8" key="1">
    <citation type="journal article" date="2021" name="mSystems">
        <title>Bacteria and Archaea Synergistically Convert Glycine Betaine to Biogenic Methane in the Formosa Cold Seep of the South China Sea.</title>
        <authorList>
            <person name="Li L."/>
            <person name="Zhang W."/>
            <person name="Zhang S."/>
            <person name="Song L."/>
            <person name="Sun Q."/>
            <person name="Zhang H."/>
            <person name="Xiang H."/>
            <person name="Dong X."/>
        </authorList>
    </citation>
    <scope>NUCLEOTIDE SEQUENCE</scope>
    <source>
        <strain evidence="8">LLY</strain>
    </source>
</reference>
<comment type="caution">
    <text evidence="8">The sequence shown here is derived from an EMBL/GenBank/DDBJ whole genome shotgun (WGS) entry which is preliminary data.</text>
</comment>
<dbReference type="AlphaFoldDB" id="A0A9E5DB54"/>
<evidence type="ECO:0000256" key="2">
    <source>
        <dbReference type="ARBA" id="ARBA00022679"/>
    </source>
</evidence>
<keyword evidence="4" id="KW-0573">Peptidoglycan synthesis</keyword>
<sequence>MTEFSIIKPEKDMLNKFVSKNKYATIFQTGHMLDIYHGVPDCEPLALAVVDDNDEILASLVSIKFTEISEIGYLSSHITIRDAPLWVNSECGKSAALALINKHDKITKRGSLYNRIYSNSNAAMSDLLCSCDYNYEDNLNFLIDLNRTEEELWSSLGKKKRNGIRQAQKNNLVIKEVENYDELKSFYNLLSETSETAKIPVKDFKLFYNVYNILVPKGLSKIYLAIYDGLPIAGILTLNYNNTIYDWYACSSRKYLHLHPNEYLVWNILSWGAKNGYSTFDFGGAGSPKVKYTVRNFKKQFGGTLVNYGTYTKINKPLTFKVCKKCYELYCKIL</sequence>
<keyword evidence="3" id="KW-0133">Cell shape</keyword>
<keyword evidence="9" id="KW-1185">Reference proteome</keyword>
<dbReference type="GO" id="GO:0044038">
    <property type="term" value="P:cell wall macromolecule biosynthetic process"/>
    <property type="evidence" value="ECO:0007669"/>
    <property type="project" value="InterPro"/>
</dbReference>
<dbReference type="GO" id="GO:0071555">
    <property type="term" value="P:cell wall organization"/>
    <property type="evidence" value="ECO:0007669"/>
    <property type="project" value="UniProtKB-KW"/>
</dbReference>
<keyword evidence="2" id="KW-0808">Transferase</keyword>
<evidence type="ECO:0000313" key="9">
    <source>
        <dbReference type="Proteomes" id="UP001056766"/>
    </source>
</evidence>
<dbReference type="PANTHER" id="PTHR36174">
    <property type="entry name" value="LIPID II:GLYCINE GLYCYLTRANSFERASE"/>
    <property type="match status" value="1"/>
</dbReference>
<keyword evidence="6" id="KW-0961">Cell wall biogenesis/degradation</keyword>
<dbReference type="InterPro" id="IPR050644">
    <property type="entry name" value="PG_Glycine_Bridge_Synth"/>
</dbReference>
<keyword evidence="5" id="KW-0012">Acyltransferase</keyword>
<dbReference type="GO" id="GO:0008360">
    <property type="term" value="P:regulation of cell shape"/>
    <property type="evidence" value="ECO:0007669"/>
    <property type="project" value="UniProtKB-KW"/>
</dbReference>
<dbReference type="PROSITE" id="PS51191">
    <property type="entry name" value="FEMABX"/>
    <property type="match status" value="1"/>
</dbReference>
<dbReference type="InterPro" id="IPR016181">
    <property type="entry name" value="Acyl_CoA_acyltransferase"/>
</dbReference>
<dbReference type="EMBL" id="JAGSOI010000022">
    <property type="protein sequence ID" value="MCM1986711.1"/>
    <property type="molecule type" value="Genomic_DNA"/>
</dbReference>
<dbReference type="Proteomes" id="UP001056766">
    <property type="component" value="Unassembled WGS sequence"/>
</dbReference>
<name>A0A9E5DB54_9EURY</name>
<dbReference type="InterPro" id="IPR038740">
    <property type="entry name" value="BioF2-like_GNAT_dom"/>
</dbReference>
<dbReference type="InterPro" id="IPR003447">
    <property type="entry name" value="FEMABX"/>
</dbReference>
<feature type="domain" description="BioF2-like acetyltransferase" evidence="7">
    <location>
        <begin position="159"/>
        <end position="286"/>
    </location>
</feature>
<dbReference type="RefSeq" id="WP_250868067.1">
    <property type="nucleotide sequence ID" value="NZ_JAGSOI010000022.1"/>
</dbReference>
<evidence type="ECO:0000256" key="3">
    <source>
        <dbReference type="ARBA" id="ARBA00022960"/>
    </source>
</evidence>
<evidence type="ECO:0000256" key="1">
    <source>
        <dbReference type="ARBA" id="ARBA00009943"/>
    </source>
</evidence>
<protein>
    <submittedName>
        <fullName evidence="8">Peptidoglycan bridge formation glycyltransferase FemA/FemB family protein</fullName>
    </submittedName>
</protein>
<evidence type="ECO:0000256" key="6">
    <source>
        <dbReference type="ARBA" id="ARBA00023316"/>
    </source>
</evidence>
<evidence type="ECO:0000256" key="5">
    <source>
        <dbReference type="ARBA" id="ARBA00023315"/>
    </source>
</evidence>
<evidence type="ECO:0000313" key="8">
    <source>
        <dbReference type="EMBL" id="MCM1986711.1"/>
    </source>
</evidence>